<feature type="region of interest" description="Disordered" evidence="1">
    <location>
        <begin position="90"/>
        <end position="110"/>
    </location>
</feature>
<dbReference type="Proteomes" id="UP000466345">
    <property type="component" value="Unassembled WGS sequence"/>
</dbReference>
<reference evidence="2 3" key="1">
    <citation type="submission" date="2019-10" db="EMBL/GenBank/DDBJ databases">
        <title>Streptomyces smaragdinus sp. nov. and Streptomyces fabii sp. nov., isolated from the gut of fungus growing-termite Macrotermes natalensis.</title>
        <authorList>
            <person name="Schwitalla J."/>
            <person name="Benndorf R."/>
            <person name="Martin K."/>
            <person name="De Beer W."/>
            <person name="Kaster A.-K."/>
            <person name="Vollmers J."/>
            <person name="Poulsen M."/>
            <person name="Beemelmanns C."/>
        </authorList>
    </citation>
    <scope>NUCLEOTIDE SEQUENCE [LARGE SCALE GENOMIC DNA]</scope>
    <source>
        <strain evidence="2 3">RB5</strain>
    </source>
</reference>
<organism evidence="2 3">
    <name type="scientific">Streptomyces smaragdinus</name>
    <dbReference type="NCBI Taxonomy" id="2585196"/>
    <lineage>
        <taxon>Bacteria</taxon>
        <taxon>Bacillati</taxon>
        <taxon>Actinomycetota</taxon>
        <taxon>Actinomycetes</taxon>
        <taxon>Kitasatosporales</taxon>
        <taxon>Streptomycetaceae</taxon>
        <taxon>Streptomyces</taxon>
    </lineage>
</organism>
<protein>
    <submittedName>
        <fullName evidence="2">Uncharacterized protein</fullName>
    </submittedName>
</protein>
<name>A0A7K0CNE6_9ACTN</name>
<dbReference type="EMBL" id="WEGJ01000026">
    <property type="protein sequence ID" value="MQY14931.1"/>
    <property type="molecule type" value="Genomic_DNA"/>
</dbReference>
<comment type="caution">
    <text evidence="2">The sequence shown here is derived from an EMBL/GenBank/DDBJ whole genome shotgun (WGS) entry which is preliminary data.</text>
</comment>
<sequence length="648" mass="67905">MFVNDAGGGTDPAPRAAGCPVCLHPGRGEARCPACTFRLAGDPVLGAPTGADRAALAAEFDAAAYAWDSAAARRARGGPRDDAAIAAVVRGRGPAPGGPDGPEPLDGESPGLGELLRKLVAGELREVLFVELGVRRIAAVRARAGAAGLPRAESHAEALWTDLVPALDPDGAVCRFQLAGGVGTAKPVDRPEFDEAVRHWLRTALPGACRRPGSAPVALLLGGARWVLLDRAADVVRETCSVGVETRAAPPAAGESAAARARAVLRTAPLRAPHTLLLAGAGPAADSHVPVTLEHRVLFEAGLRLSPGETRTVTVTVHGGPPAAADPAGPLPVVLPLLAGRYGPGQPGAALIGLAHTELPALGSRELTFVLRGPGEIEVYAGGSALPTAPGVRDADLDELTRRVPTRLRRPKPLELICAVEMSGPDAAEIAERVRFTDELIRTLEERPGAGGGVRVGVIGYYHHDPRNAHQPVRRHTLSMAPAAPRLARRYLRRLRQEIRPREGLTSSLEDALHNATVLTAQGPGRPVGRVLLLIGRRPPAPPVQQGLMPACPRGLDWREQLRVLHRRDVRVAVRADPPAPEAGGTAGRAQVHQYISRSWHELTGGDRHRFLPGTDSAEHVALALAAEPARGPDAGPLAFTAPPLPER</sequence>
<accession>A0A7K0CNE6</accession>
<dbReference type="OrthoDB" id="3973106at2"/>
<keyword evidence="3" id="KW-1185">Reference proteome</keyword>
<gene>
    <name evidence="2" type="ORF">SRB5_51070</name>
</gene>
<dbReference type="AlphaFoldDB" id="A0A7K0CNE6"/>
<evidence type="ECO:0000313" key="3">
    <source>
        <dbReference type="Proteomes" id="UP000466345"/>
    </source>
</evidence>
<proteinExistence type="predicted"/>
<evidence type="ECO:0000256" key="1">
    <source>
        <dbReference type="SAM" id="MobiDB-lite"/>
    </source>
</evidence>
<feature type="region of interest" description="Disordered" evidence="1">
    <location>
        <begin position="629"/>
        <end position="648"/>
    </location>
</feature>
<evidence type="ECO:0000313" key="2">
    <source>
        <dbReference type="EMBL" id="MQY14931.1"/>
    </source>
</evidence>